<dbReference type="Gene3D" id="3.40.630.30">
    <property type="match status" value="1"/>
</dbReference>
<protein>
    <submittedName>
        <fullName evidence="2">Acetyltransferase GNAT family protein</fullName>
    </submittedName>
</protein>
<dbReference type="Pfam" id="PF13302">
    <property type="entry name" value="Acetyltransf_3"/>
    <property type="match status" value="1"/>
</dbReference>
<dbReference type="SUPFAM" id="SSF55729">
    <property type="entry name" value="Acyl-CoA N-acyltransferases (Nat)"/>
    <property type="match status" value="1"/>
</dbReference>
<dbReference type="GO" id="GO:1990189">
    <property type="term" value="F:protein N-terminal-serine acetyltransferase activity"/>
    <property type="evidence" value="ECO:0007669"/>
    <property type="project" value="TreeGrafter"/>
</dbReference>
<dbReference type="GO" id="GO:0005737">
    <property type="term" value="C:cytoplasm"/>
    <property type="evidence" value="ECO:0007669"/>
    <property type="project" value="TreeGrafter"/>
</dbReference>
<dbReference type="InterPro" id="IPR051908">
    <property type="entry name" value="Ribosomal_N-acetyltransferase"/>
</dbReference>
<name>F4QT19_9CAUL</name>
<dbReference type="GO" id="GO:0008999">
    <property type="term" value="F:protein-N-terminal-alanine acetyltransferase activity"/>
    <property type="evidence" value="ECO:0007669"/>
    <property type="project" value="TreeGrafter"/>
</dbReference>
<keyword evidence="3" id="KW-1185">Reference proteome</keyword>
<dbReference type="STRING" id="715226.ABI_43120"/>
<dbReference type="PROSITE" id="PS51186">
    <property type="entry name" value="GNAT"/>
    <property type="match status" value="1"/>
</dbReference>
<reference evidence="3" key="1">
    <citation type="submission" date="2011-03" db="EMBL/GenBank/DDBJ databases">
        <title>Draft genome sequence of Brevundimonas diminuta.</title>
        <authorList>
            <person name="Brown P.J.B."/>
            <person name="Buechlein A."/>
            <person name="Hemmerich C."/>
            <person name="Brun Y.V."/>
        </authorList>
    </citation>
    <scope>NUCLEOTIDE SEQUENCE [LARGE SCALE GENOMIC DNA]</scope>
    <source>
        <strain evidence="3">C19</strain>
    </source>
</reference>
<sequence>MMSPDVFSPSLGVREDSFGNPIGKALPGWVGCQRLPDVDLIGRTCRVVPYDRSYADGLSSAFTRGDGGLFSYLPWGPFESAGEIDNVVRLHRDHRGFQTFVIATKDGPVGLASYMRYDEGNGAVEIGGLTFSPLLQRTTAATEAMYLMMRHAFDGGYRRYEWKCDQLNAPSKRAAERLGFTFEGVFRNAVVTKGRRRDTAWYSVIVEEWPAVRARLEAWLGVENFDENGFQKRALTTDI</sequence>
<dbReference type="PANTHER" id="PTHR43441">
    <property type="entry name" value="RIBOSOMAL-PROTEIN-SERINE ACETYLTRANSFERASE"/>
    <property type="match status" value="1"/>
</dbReference>
<evidence type="ECO:0000313" key="3">
    <source>
        <dbReference type="Proteomes" id="UP000006512"/>
    </source>
</evidence>
<proteinExistence type="predicted"/>
<evidence type="ECO:0000259" key="1">
    <source>
        <dbReference type="PROSITE" id="PS51186"/>
    </source>
</evidence>
<gene>
    <name evidence="2" type="ORF">ABI_43120</name>
</gene>
<dbReference type="InterPro" id="IPR016181">
    <property type="entry name" value="Acyl_CoA_acyltransferase"/>
</dbReference>
<accession>F4QT19</accession>
<dbReference type="HOGENOM" id="CLU_013985_1_2_5"/>
<dbReference type="eggNOG" id="COG1670">
    <property type="taxonomic scope" value="Bacteria"/>
</dbReference>
<organism evidence="2 3">
    <name type="scientific">Asticcacaulis biprosthecium C19</name>
    <dbReference type="NCBI Taxonomy" id="715226"/>
    <lineage>
        <taxon>Bacteria</taxon>
        <taxon>Pseudomonadati</taxon>
        <taxon>Pseudomonadota</taxon>
        <taxon>Alphaproteobacteria</taxon>
        <taxon>Caulobacterales</taxon>
        <taxon>Caulobacteraceae</taxon>
        <taxon>Asticcacaulis</taxon>
    </lineage>
</organism>
<evidence type="ECO:0000313" key="2">
    <source>
        <dbReference type="EMBL" id="EGF89889.1"/>
    </source>
</evidence>
<dbReference type="AlphaFoldDB" id="F4QT19"/>
<keyword evidence="2" id="KW-0808">Transferase</keyword>
<dbReference type="Proteomes" id="UP000006512">
    <property type="component" value="Unassembled WGS sequence"/>
</dbReference>
<dbReference type="PANTHER" id="PTHR43441:SF2">
    <property type="entry name" value="FAMILY ACETYLTRANSFERASE, PUTATIVE (AFU_ORTHOLOGUE AFUA_7G00850)-RELATED"/>
    <property type="match status" value="1"/>
</dbReference>
<dbReference type="InterPro" id="IPR000182">
    <property type="entry name" value="GNAT_dom"/>
</dbReference>
<dbReference type="EMBL" id="GL883080">
    <property type="protein sequence ID" value="EGF89889.1"/>
    <property type="molecule type" value="Genomic_DNA"/>
</dbReference>
<feature type="domain" description="N-acetyltransferase" evidence="1">
    <location>
        <begin position="45"/>
        <end position="198"/>
    </location>
</feature>